<protein>
    <submittedName>
        <fullName evidence="1">Uncharacterized protein</fullName>
    </submittedName>
</protein>
<comment type="caution">
    <text evidence="1">The sequence shown here is derived from an EMBL/GenBank/DDBJ whole genome shotgun (WGS) entry which is preliminary data.</text>
</comment>
<sequence>MENIRNREGVELMRIEVYIKFYNKIDIENFINKHPETVGYFKSCGLFLDNYFLLIDNEYMGVNNPYTQLKYLLKDFEATKNGIDLQTYEEIDDYESEIEDEFIDINYSYKLPNYISEI</sequence>
<dbReference type="EMBL" id="NJGI01000001">
    <property type="protein sequence ID" value="PGH22428.1"/>
    <property type="molecule type" value="Genomic_DNA"/>
</dbReference>
<proteinExistence type="predicted"/>
<accession>A0A2B7YNJ8</accession>
<name>A0A2B7YNJ8_FUSNP</name>
<dbReference type="Proteomes" id="UP000222862">
    <property type="component" value="Unassembled WGS sequence"/>
</dbReference>
<reference evidence="1 2" key="1">
    <citation type="submission" date="2017-06" db="EMBL/GenBank/DDBJ databases">
        <title>Genome sequencing of Fusobacterium nucleatum subsp. polymorphum KCOM 1232 (=ChDC F37).</title>
        <authorList>
            <person name="Kook J.-K."/>
            <person name="Park S.-N."/>
            <person name="Lim Y.K."/>
            <person name="Roh H."/>
        </authorList>
    </citation>
    <scope>NUCLEOTIDE SEQUENCE [LARGE SCALE GENOMIC DNA]</scope>
    <source>
        <strain evidence="2">KCOM 1232 ( ChDC F37)</strain>
    </source>
</reference>
<evidence type="ECO:0000313" key="2">
    <source>
        <dbReference type="Proteomes" id="UP000222862"/>
    </source>
</evidence>
<gene>
    <name evidence="1" type="ORF">RN96_04640</name>
</gene>
<dbReference type="AlphaFoldDB" id="A0A2B7YNJ8"/>
<organism evidence="1 2">
    <name type="scientific">Fusobacterium nucleatum subsp. polymorphum</name>
    <name type="common">Fusobacterium polymorphum</name>
    <dbReference type="NCBI Taxonomy" id="76857"/>
    <lineage>
        <taxon>Bacteria</taxon>
        <taxon>Fusobacteriati</taxon>
        <taxon>Fusobacteriota</taxon>
        <taxon>Fusobacteriia</taxon>
        <taxon>Fusobacteriales</taxon>
        <taxon>Fusobacteriaceae</taxon>
        <taxon>Fusobacterium</taxon>
    </lineage>
</organism>
<evidence type="ECO:0000313" key="1">
    <source>
        <dbReference type="EMBL" id="PGH22428.1"/>
    </source>
</evidence>